<gene>
    <name evidence="6" type="ORF">ERHA53_47240</name>
</gene>
<sequence>MTTQTTPHPDSAPKMASLKTSTVILFAFACGATTANVYYSQSIAGLIVSSMHLPASLAGLIVTTTQLGYGMGLFFLVCLADLIENRRLVLMTTAGTILSLIGVAISSGPAALVVTSFLLGVCTVGSQVLVPLAVHLSPERKRGKIIGNIMFGLVSGIMLSRPLASFLAGYWGWRSIFVFSAALMLGTFVLMMRALPQWHPQSKRNYWATLRSMLNLLITSRTLQRRVAYQGTIFGIFNMFWTAAPPMLHLRFGLAQAGIAAFALAGAAGALSAPVAGKVADREGAKIGTGIVIGCAGIALLMSGWGHAEDSLMILVFAAIILDAATQANQVFGQRAIQSLDTGARGRLNAAYMTVIFICGAVGSALGSFTFYHGGWSAIAVVGACLAMAILLVFMTELLTNKSA</sequence>
<dbReference type="Gene3D" id="1.20.1250.20">
    <property type="entry name" value="MFS general substrate transporter like domains"/>
    <property type="match status" value="1"/>
</dbReference>
<evidence type="ECO:0000256" key="3">
    <source>
        <dbReference type="ARBA" id="ARBA00023136"/>
    </source>
</evidence>
<dbReference type="CDD" id="cd17324">
    <property type="entry name" value="MFS_NepI_like"/>
    <property type="match status" value="1"/>
</dbReference>
<geneLocation type="plasmid" evidence="6 7">
    <name>pERA53</name>
</geneLocation>
<dbReference type="PANTHER" id="PTHR42910:SF1">
    <property type="entry name" value="MAJOR FACILITATOR SUPERFAMILY (MFS) PROFILE DOMAIN-CONTAINING PROTEIN"/>
    <property type="match status" value="1"/>
</dbReference>
<dbReference type="PANTHER" id="PTHR42910">
    <property type="entry name" value="TRANSPORTER SCO4007-RELATED"/>
    <property type="match status" value="1"/>
</dbReference>
<feature type="transmembrane region" description="Helical" evidence="4">
    <location>
        <begin position="350"/>
        <end position="372"/>
    </location>
</feature>
<feature type="transmembrane region" description="Helical" evidence="4">
    <location>
        <begin position="378"/>
        <end position="399"/>
    </location>
</feature>
<evidence type="ECO:0000313" key="6">
    <source>
        <dbReference type="EMBL" id="BCQ37381.1"/>
    </source>
</evidence>
<feature type="transmembrane region" description="Helical" evidence="4">
    <location>
        <begin position="287"/>
        <end position="305"/>
    </location>
</feature>
<feature type="transmembrane region" description="Helical" evidence="4">
    <location>
        <begin position="176"/>
        <end position="195"/>
    </location>
</feature>
<dbReference type="InterPro" id="IPR036259">
    <property type="entry name" value="MFS_trans_sf"/>
</dbReference>
<feature type="transmembrane region" description="Helical" evidence="4">
    <location>
        <begin position="21"/>
        <end position="39"/>
    </location>
</feature>
<dbReference type="InterPro" id="IPR011701">
    <property type="entry name" value="MFS"/>
</dbReference>
<feature type="transmembrane region" description="Helical" evidence="4">
    <location>
        <begin position="88"/>
        <end position="105"/>
    </location>
</feature>
<keyword evidence="3 4" id="KW-0472">Membrane</keyword>
<feature type="transmembrane region" description="Helical" evidence="4">
    <location>
        <begin position="51"/>
        <end position="76"/>
    </location>
</feature>
<feature type="transmembrane region" description="Helical" evidence="4">
    <location>
        <begin position="311"/>
        <end position="329"/>
    </location>
</feature>
<dbReference type="PROSITE" id="PS50850">
    <property type="entry name" value="MFS"/>
    <property type="match status" value="1"/>
</dbReference>
<evidence type="ECO:0000313" key="7">
    <source>
        <dbReference type="Proteomes" id="UP000677515"/>
    </source>
</evidence>
<name>A0ABM7N7C6_ERWRD</name>
<keyword evidence="2 4" id="KW-1133">Transmembrane helix</keyword>
<feature type="transmembrane region" description="Helical" evidence="4">
    <location>
        <begin position="145"/>
        <end position="164"/>
    </location>
</feature>
<feature type="transmembrane region" description="Helical" evidence="4">
    <location>
        <begin position="254"/>
        <end position="275"/>
    </location>
</feature>
<evidence type="ECO:0000256" key="1">
    <source>
        <dbReference type="ARBA" id="ARBA00022692"/>
    </source>
</evidence>
<evidence type="ECO:0000256" key="4">
    <source>
        <dbReference type="SAM" id="Phobius"/>
    </source>
</evidence>
<dbReference type="RefSeq" id="WP_213202489.1">
    <property type="nucleotide sequence ID" value="NZ_AP024330.1"/>
</dbReference>
<proteinExistence type="predicted"/>
<dbReference type="InterPro" id="IPR020846">
    <property type="entry name" value="MFS_dom"/>
</dbReference>
<accession>A0ABM7N7C6</accession>
<evidence type="ECO:0000259" key="5">
    <source>
        <dbReference type="PROSITE" id="PS50850"/>
    </source>
</evidence>
<feature type="transmembrane region" description="Helical" evidence="4">
    <location>
        <begin position="227"/>
        <end position="248"/>
    </location>
</feature>
<feature type="domain" description="Major facilitator superfamily (MFS) profile" evidence="5">
    <location>
        <begin position="19"/>
        <end position="401"/>
    </location>
</feature>
<feature type="transmembrane region" description="Helical" evidence="4">
    <location>
        <begin position="111"/>
        <end position="133"/>
    </location>
</feature>
<reference evidence="6 7" key="1">
    <citation type="submission" date="2021-01" db="EMBL/GenBank/DDBJ databases">
        <title>Complete genome sequence of Erwinia rhapontici MAFF 311153.</title>
        <authorList>
            <person name="Morohoshi T."/>
            <person name="Someya N."/>
        </authorList>
    </citation>
    <scope>NUCLEOTIDE SEQUENCE [LARGE SCALE GENOMIC DNA]</scope>
    <source>
        <strain evidence="6 7">MAFF 311153</strain>
        <plasmid evidence="6 7">pERA53</plasmid>
    </source>
</reference>
<dbReference type="SUPFAM" id="SSF103473">
    <property type="entry name" value="MFS general substrate transporter"/>
    <property type="match status" value="1"/>
</dbReference>
<dbReference type="Proteomes" id="UP000677515">
    <property type="component" value="Plasmid pERA53"/>
</dbReference>
<keyword evidence="6" id="KW-0614">Plasmid</keyword>
<keyword evidence="7" id="KW-1185">Reference proteome</keyword>
<dbReference type="EMBL" id="AP024330">
    <property type="protein sequence ID" value="BCQ37381.1"/>
    <property type="molecule type" value="Genomic_DNA"/>
</dbReference>
<keyword evidence="1 4" id="KW-0812">Transmembrane</keyword>
<protein>
    <submittedName>
        <fullName evidence="6">MFS transporter</fullName>
    </submittedName>
</protein>
<organism evidence="6 7">
    <name type="scientific">Erwinia rhapontici</name>
    <name type="common">Pectobacterium rhapontici</name>
    <dbReference type="NCBI Taxonomy" id="55212"/>
    <lineage>
        <taxon>Bacteria</taxon>
        <taxon>Pseudomonadati</taxon>
        <taxon>Pseudomonadota</taxon>
        <taxon>Gammaproteobacteria</taxon>
        <taxon>Enterobacterales</taxon>
        <taxon>Erwiniaceae</taxon>
        <taxon>Erwinia</taxon>
    </lineage>
</organism>
<evidence type="ECO:0000256" key="2">
    <source>
        <dbReference type="ARBA" id="ARBA00022989"/>
    </source>
</evidence>
<dbReference type="Pfam" id="PF07690">
    <property type="entry name" value="MFS_1"/>
    <property type="match status" value="1"/>
</dbReference>